<dbReference type="InterPro" id="IPR010730">
    <property type="entry name" value="HET"/>
</dbReference>
<dbReference type="RefSeq" id="XP_062679973.1">
    <property type="nucleotide sequence ID" value="XM_062829806.1"/>
</dbReference>
<organism evidence="2 3">
    <name type="scientific">Neurospora tetraspora</name>
    <dbReference type="NCBI Taxonomy" id="94610"/>
    <lineage>
        <taxon>Eukaryota</taxon>
        <taxon>Fungi</taxon>
        <taxon>Dikarya</taxon>
        <taxon>Ascomycota</taxon>
        <taxon>Pezizomycotina</taxon>
        <taxon>Sordariomycetes</taxon>
        <taxon>Sordariomycetidae</taxon>
        <taxon>Sordariales</taxon>
        <taxon>Sordariaceae</taxon>
        <taxon>Neurospora</taxon>
    </lineage>
</organism>
<reference evidence="2" key="1">
    <citation type="journal article" date="2023" name="Mol. Phylogenet. Evol.">
        <title>Genome-scale phylogeny and comparative genomics of the fungal order Sordariales.</title>
        <authorList>
            <person name="Hensen N."/>
            <person name="Bonometti L."/>
            <person name="Westerberg I."/>
            <person name="Brannstrom I.O."/>
            <person name="Guillou S."/>
            <person name="Cros-Aarteil S."/>
            <person name="Calhoun S."/>
            <person name="Haridas S."/>
            <person name="Kuo A."/>
            <person name="Mondo S."/>
            <person name="Pangilinan J."/>
            <person name="Riley R."/>
            <person name="LaButti K."/>
            <person name="Andreopoulos B."/>
            <person name="Lipzen A."/>
            <person name="Chen C."/>
            <person name="Yan M."/>
            <person name="Daum C."/>
            <person name="Ng V."/>
            <person name="Clum A."/>
            <person name="Steindorff A."/>
            <person name="Ohm R.A."/>
            <person name="Martin F."/>
            <person name="Silar P."/>
            <person name="Natvig D.O."/>
            <person name="Lalanne C."/>
            <person name="Gautier V."/>
            <person name="Ament-Velasquez S.L."/>
            <person name="Kruys A."/>
            <person name="Hutchinson M.I."/>
            <person name="Powell A.J."/>
            <person name="Barry K."/>
            <person name="Miller A.N."/>
            <person name="Grigoriev I.V."/>
            <person name="Debuchy R."/>
            <person name="Gladieux P."/>
            <person name="Hiltunen Thoren M."/>
            <person name="Johannesson H."/>
        </authorList>
    </citation>
    <scope>NUCLEOTIDE SEQUENCE</scope>
    <source>
        <strain evidence="2">CBS 560.94</strain>
    </source>
</reference>
<reference evidence="2" key="2">
    <citation type="submission" date="2023-06" db="EMBL/GenBank/DDBJ databases">
        <authorList>
            <consortium name="Lawrence Berkeley National Laboratory"/>
            <person name="Haridas S."/>
            <person name="Hensen N."/>
            <person name="Bonometti L."/>
            <person name="Westerberg I."/>
            <person name="Brannstrom I.O."/>
            <person name="Guillou S."/>
            <person name="Cros-Aarteil S."/>
            <person name="Calhoun S."/>
            <person name="Kuo A."/>
            <person name="Mondo S."/>
            <person name="Pangilinan J."/>
            <person name="Riley R."/>
            <person name="Labutti K."/>
            <person name="Andreopoulos B."/>
            <person name="Lipzen A."/>
            <person name="Chen C."/>
            <person name="Yanf M."/>
            <person name="Daum C."/>
            <person name="Ng V."/>
            <person name="Clum A."/>
            <person name="Steindorff A."/>
            <person name="Ohm R."/>
            <person name="Martin F."/>
            <person name="Silar P."/>
            <person name="Natvig D."/>
            <person name="Lalanne C."/>
            <person name="Gautier V."/>
            <person name="Ament-Velasquez S.L."/>
            <person name="Kruys A."/>
            <person name="Hutchinson M.I."/>
            <person name="Powell A.J."/>
            <person name="Barry K."/>
            <person name="Miller A.N."/>
            <person name="Grigoriev I.V."/>
            <person name="Debuchy R."/>
            <person name="Gladieux P."/>
            <person name="Thoren M.H."/>
            <person name="Johannesson H."/>
        </authorList>
    </citation>
    <scope>NUCLEOTIDE SEQUENCE</scope>
    <source>
        <strain evidence="2">CBS 560.94</strain>
    </source>
</reference>
<accession>A0AAE0JBT9</accession>
<dbReference type="AlphaFoldDB" id="A0AAE0JBT9"/>
<dbReference type="PANTHER" id="PTHR24148">
    <property type="entry name" value="ANKYRIN REPEAT DOMAIN-CONTAINING PROTEIN 39 HOMOLOG-RELATED"/>
    <property type="match status" value="1"/>
</dbReference>
<evidence type="ECO:0000259" key="1">
    <source>
        <dbReference type="Pfam" id="PF06985"/>
    </source>
</evidence>
<evidence type="ECO:0000313" key="3">
    <source>
        <dbReference type="Proteomes" id="UP001278500"/>
    </source>
</evidence>
<sequence length="265" mass="30401">MDHENQYNYQRIDLSTDAIRLGVPYGALSYTWGDSPDAYEIFINDRKSLVKENLHMALLALRQTDEDRLLWIDAICIDQDNDKEKGHQVGQMRQIYENAEQVLIWLGPSNRGIDSLMDLARRWDYQTSQRPGAHRAQGWIDSWIKLTADETGPYKEELTANLETLLVKFGTSKATDHRDNIYALLGIASDARASNTLRPNYQVSLGRAICHTISFLLFDEAYDPSARPLPEDMDFTTFLRILPKLSDYILGWALQTSAPRHPSFY</sequence>
<dbReference type="Proteomes" id="UP001278500">
    <property type="component" value="Unassembled WGS sequence"/>
</dbReference>
<proteinExistence type="predicted"/>
<comment type="caution">
    <text evidence="2">The sequence shown here is derived from an EMBL/GenBank/DDBJ whole genome shotgun (WGS) entry which is preliminary data.</text>
</comment>
<keyword evidence="3" id="KW-1185">Reference proteome</keyword>
<dbReference type="PANTHER" id="PTHR24148:SF78">
    <property type="entry name" value="HETEROKARYON INCOMPATIBILITY DOMAIN-CONTAINING PROTEIN"/>
    <property type="match status" value="1"/>
</dbReference>
<dbReference type="InterPro" id="IPR052895">
    <property type="entry name" value="HetReg/Transcr_Mod"/>
</dbReference>
<protein>
    <submittedName>
        <fullName evidence="2">Heterokaryon incompatibility protein-domain-containing protein</fullName>
    </submittedName>
</protein>
<dbReference type="EMBL" id="JAUEPP010000006">
    <property type="protein sequence ID" value="KAK3341031.1"/>
    <property type="molecule type" value="Genomic_DNA"/>
</dbReference>
<dbReference type="GeneID" id="87866960"/>
<evidence type="ECO:0000313" key="2">
    <source>
        <dbReference type="EMBL" id="KAK3341031.1"/>
    </source>
</evidence>
<name>A0AAE0JBT9_9PEZI</name>
<feature type="domain" description="Heterokaryon incompatibility" evidence="1">
    <location>
        <begin position="25"/>
        <end position="131"/>
    </location>
</feature>
<gene>
    <name evidence="2" type="ORF">B0H65DRAFT_551426</name>
</gene>
<dbReference type="Pfam" id="PF06985">
    <property type="entry name" value="HET"/>
    <property type="match status" value="1"/>
</dbReference>